<evidence type="ECO:0000313" key="2">
    <source>
        <dbReference type="Proteomes" id="UP001302120"/>
    </source>
</evidence>
<dbReference type="GO" id="GO:0008168">
    <property type="term" value="F:methyltransferase activity"/>
    <property type="evidence" value="ECO:0007669"/>
    <property type="project" value="UniProtKB-KW"/>
</dbReference>
<keyword evidence="2" id="KW-1185">Reference proteome</keyword>
<dbReference type="EC" id="2.1.1.-" evidence="1"/>
<keyword evidence="1" id="KW-0808">Transferase</keyword>
<comment type="caution">
    <text evidence="1">The sequence shown here is derived from an EMBL/GenBank/DDBJ whole genome shotgun (WGS) entry which is preliminary data.</text>
</comment>
<accession>A0ABU5UD73</accession>
<organism evidence="1 2">
    <name type="scientific">Nodularia harveyana UHCC-0300</name>
    <dbReference type="NCBI Taxonomy" id="2974287"/>
    <lineage>
        <taxon>Bacteria</taxon>
        <taxon>Bacillati</taxon>
        <taxon>Cyanobacteriota</taxon>
        <taxon>Cyanophyceae</taxon>
        <taxon>Nostocales</taxon>
        <taxon>Nodulariaceae</taxon>
        <taxon>Nodularia</taxon>
    </lineage>
</organism>
<dbReference type="SUPFAM" id="SSF53335">
    <property type="entry name" value="S-adenosyl-L-methionine-dependent methyltransferases"/>
    <property type="match status" value="1"/>
</dbReference>
<dbReference type="RefSeq" id="WP_323195600.1">
    <property type="nucleotide sequence ID" value="NZ_JAYGHG010000008.1"/>
</dbReference>
<dbReference type="EMBL" id="JAYGHG010000008">
    <property type="protein sequence ID" value="MEA5581268.1"/>
    <property type="molecule type" value="Genomic_DNA"/>
</dbReference>
<proteinExistence type="predicted"/>
<dbReference type="Pfam" id="PF13578">
    <property type="entry name" value="Methyltransf_24"/>
    <property type="match status" value="1"/>
</dbReference>
<dbReference type="GO" id="GO:0032259">
    <property type="term" value="P:methylation"/>
    <property type="evidence" value="ECO:0007669"/>
    <property type="project" value="UniProtKB-KW"/>
</dbReference>
<reference evidence="1 2" key="1">
    <citation type="submission" date="2023-12" db="EMBL/GenBank/DDBJ databases">
        <title>Baltic Sea Cyanobacteria.</title>
        <authorList>
            <person name="Delbaje E."/>
            <person name="Fewer D.P."/>
            <person name="Shishido T.K."/>
        </authorList>
    </citation>
    <scope>NUCLEOTIDE SEQUENCE [LARGE SCALE GENOMIC DNA]</scope>
    <source>
        <strain evidence="1 2">UHCC-0300</strain>
    </source>
</reference>
<gene>
    <name evidence="1" type="ORF">VB620_07935</name>
</gene>
<sequence length="207" mass="23183">MISRLYRRAQEFLLPLYGGLLPIRLEDIINTDEQTSVTLADWNKDLGAGTLWDLFAICLITKVRSPPICFEIGTGHGRTTLHLALNSPKESEIFTLDISTDPIVGSIFRDHIAGKAVHSLVGDSKTFDFTPWKSRVDLVLVDGNHEYEAVMRDTAIAFELVSPDGCILWDDFTPGWPGVVQSLRETAQKHKIRRIVGTKLAYFAKDL</sequence>
<dbReference type="Proteomes" id="UP001302120">
    <property type="component" value="Unassembled WGS sequence"/>
</dbReference>
<name>A0ABU5UD73_9CYAN</name>
<dbReference type="Gene3D" id="3.40.50.150">
    <property type="entry name" value="Vaccinia Virus protein VP39"/>
    <property type="match status" value="1"/>
</dbReference>
<dbReference type="InterPro" id="IPR029063">
    <property type="entry name" value="SAM-dependent_MTases_sf"/>
</dbReference>
<evidence type="ECO:0000313" key="1">
    <source>
        <dbReference type="EMBL" id="MEA5581268.1"/>
    </source>
</evidence>
<keyword evidence="1" id="KW-0489">Methyltransferase</keyword>
<protein>
    <submittedName>
        <fullName evidence="1">Class I SAM-dependent methyltransferase</fullName>
        <ecNumber evidence="1">2.1.1.-</ecNumber>
    </submittedName>
</protein>